<reference evidence="3" key="1">
    <citation type="submission" date="2020-08" db="EMBL/GenBank/DDBJ databases">
        <title>Genome public.</title>
        <authorList>
            <person name="Liu C."/>
            <person name="Sun Q."/>
        </authorList>
    </citation>
    <scope>NUCLEOTIDE SEQUENCE</scope>
    <source>
        <strain evidence="3">H8</strain>
    </source>
</reference>
<dbReference type="RefSeq" id="WP_249313805.1">
    <property type="nucleotide sequence ID" value="NZ_JACRSU010000006.1"/>
</dbReference>
<accession>A0A926HZU7</accession>
<feature type="coiled-coil region" evidence="1">
    <location>
        <begin position="42"/>
        <end position="94"/>
    </location>
</feature>
<evidence type="ECO:0000313" key="4">
    <source>
        <dbReference type="Proteomes" id="UP000611762"/>
    </source>
</evidence>
<sequence>MTAEHTSPFWGKEHPESGQPSEIPQAPKELERLIQARADKITSKLGKEKAELKRKLDQTEQARLAESLAMQTELLQKSREIELLKAALNRAENRLFRRPRHRRVIILKLK</sequence>
<gene>
    <name evidence="3" type="ORF">H8698_12590</name>
</gene>
<dbReference type="AlphaFoldDB" id="A0A926HZU7"/>
<proteinExistence type="predicted"/>
<name>A0A926HZU7_9FIRM</name>
<dbReference type="Proteomes" id="UP000611762">
    <property type="component" value="Unassembled WGS sequence"/>
</dbReference>
<keyword evidence="4" id="KW-1185">Reference proteome</keyword>
<dbReference type="EMBL" id="JACRSU010000006">
    <property type="protein sequence ID" value="MBC8541818.1"/>
    <property type="molecule type" value="Genomic_DNA"/>
</dbReference>
<protein>
    <submittedName>
        <fullName evidence="3">Uncharacterized protein</fullName>
    </submittedName>
</protein>
<evidence type="ECO:0000313" key="3">
    <source>
        <dbReference type="EMBL" id="MBC8541818.1"/>
    </source>
</evidence>
<organism evidence="3 4">
    <name type="scientific">Congzhengia minquanensis</name>
    <dbReference type="NCBI Taxonomy" id="2763657"/>
    <lineage>
        <taxon>Bacteria</taxon>
        <taxon>Bacillati</taxon>
        <taxon>Bacillota</taxon>
        <taxon>Clostridia</taxon>
        <taxon>Eubacteriales</taxon>
        <taxon>Oscillospiraceae</taxon>
        <taxon>Congzhengia</taxon>
    </lineage>
</organism>
<feature type="region of interest" description="Disordered" evidence="2">
    <location>
        <begin position="1"/>
        <end position="26"/>
    </location>
</feature>
<evidence type="ECO:0000256" key="2">
    <source>
        <dbReference type="SAM" id="MobiDB-lite"/>
    </source>
</evidence>
<evidence type="ECO:0000256" key="1">
    <source>
        <dbReference type="SAM" id="Coils"/>
    </source>
</evidence>
<comment type="caution">
    <text evidence="3">The sequence shown here is derived from an EMBL/GenBank/DDBJ whole genome shotgun (WGS) entry which is preliminary data.</text>
</comment>
<keyword evidence="1" id="KW-0175">Coiled coil</keyword>